<dbReference type="AlphaFoldDB" id="A0A2H0X8P3"/>
<dbReference type="InterPro" id="IPR005749">
    <property type="entry name" value="Ribosomal_uL15_bac-type"/>
</dbReference>
<comment type="similarity">
    <text evidence="1 4 5">Belongs to the universal ribosomal protein uL15 family.</text>
</comment>
<evidence type="ECO:0000256" key="5">
    <source>
        <dbReference type="RuleBase" id="RU003888"/>
    </source>
</evidence>
<evidence type="ECO:0000313" key="8">
    <source>
        <dbReference type="Proteomes" id="UP000231098"/>
    </source>
</evidence>
<dbReference type="GO" id="GO:0019843">
    <property type="term" value="F:rRNA binding"/>
    <property type="evidence" value="ECO:0007669"/>
    <property type="project" value="UniProtKB-UniRule"/>
</dbReference>
<evidence type="ECO:0000259" key="6">
    <source>
        <dbReference type="Pfam" id="PF00828"/>
    </source>
</evidence>
<comment type="subunit">
    <text evidence="4">Part of the 50S ribosomal subunit.</text>
</comment>
<dbReference type="EMBL" id="PEYV01000059">
    <property type="protein sequence ID" value="PIS21274.1"/>
    <property type="molecule type" value="Genomic_DNA"/>
</dbReference>
<keyword evidence="2 4" id="KW-0689">Ribosomal protein</keyword>
<comment type="function">
    <text evidence="4">Binds to the 23S rRNA.</text>
</comment>
<evidence type="ECO:0000313" key="7">
    <source>
        <dbReference type="EMBL" id="PIS21274.1"/>
    </source>
</evidence>
<accession>A0A2H0X8P3</accession>
<dbReference type="PANTHER" id="PTHR12934">
    <property type="entry name" value="50S RIBOSOMAL PROTEIN L15"/>
    <property type="match status" value="1"/>
</dbReference>
<dbReference type="GO" id="GO:0022625">
    <property type="term" value="C:cytosolic large ribosomal subunit"/>
    <property type="evidence" value="ECO:0007669"/>
    <property type="project" value="TreeGrafter"/>
</dbReference>
<dbReference type="Proteomes" id="UP000231098">
    <property type="component" value="Unassembled WGS sequence"/>
</dbReference>
<keyword evidence="4" id="KW-0699">rRNA-binding</keyword>
<evidence type="ECO:0000256" key="2">
    <source>
        <dbReference type="ARBA" id="ARBA00022980"/>
    </source>
</evidence>
<reference evidence="8" key="1">
    <citation type="submission" date="2017-09" db="EMBL/GenBank/DDBJ databases">
        <title>Depth-based differentiation of microbial function through sediment-hosted aquifers and enrichment of novel symbionts in the deep terrestrial subsurface.</title>
        <authorList>
            <person name="Probst A.J."/>
            <person name="Ladd B."/>
            <person name="Jarett J.K."/>
            <person name="Geller-Mcgrath D.E."/>
            <person name="Sieber C.M.K."/>
            <person name="Emerson J.B."/>
            <person name="Anantharaman K."/>
            <person name="Thomas B.C."/>
            <person name="Malmstrom R."/>
            <person name="Stieglmeier M."/>
            <person name="Klingl A."/>
            <person name="Woyke T."/>
            <person name="Ryan C.M."/>
            <person name="Banfield J.F."/>
        </authorList>
    </citation>
    <scope>NUCLEOTIDE SEQUENCE [LARGE SCALE GENOMIC DNA]</scope>
</reference>
<proteinExistence type="inferred from homology"/>
<dbReference type="Gene3D" id="3.100.10.10">
    <property type="match status" value="1"/>
</dbReference>
<dbReference type="PROSITE" id="PS00475">
    <property type="entry name" value="RIBOSOMAL_L15"/>
    <property type="match status" value="1"/>
</dbReference>
<evidence type="ECO:0000256" key="4">
    <source>
        <dbReference type="HAMAP-Rule" id="MF_01341"/>
    </source>
</evidence>
<dbReference type="SUPFAM" id="SSF52080">
    <property type="entry name" value="Ribosomal proteins L15p and L18e"/>
    <property type="match status" value="1"/>
</dbReference>
<organism evidence="7 8">
    <name type="scientific">candidate division WWE3 bacterium CG08_land_8_20_14_0_20_41_15</name>
    <dbReference type="NCBI Taxonomy" id="1975086"/>
    <lineage>
        <taxon>Bacteria</taxon>
        <taxon>Katanobacteria</taxon>
    </lineage>
</organism>
<dbReference type="GO" id="GO:0006412">
    <property type="term" value="P:translation"/>
    <property type="evidence" value="ECO:0007669"/>
    <property type="project" value="UniProtKB-UniRule"/>
</dbReference>
<dbReference type="InterPro" id="IPR036227">
    <property type="entry name" value="Ribosomal_uL15/eL18_sf"/>
</dbReference>
<keyword evidence="3 4" id="KW-0687">Ribonucleoprotein</keyword>
<dbReference type="Pfam" id="PF00828">
    <property type="entry name" value="Ribosomal_L27A"/>
    <property type="match status" value="1"/>
</dbReference>
<evidence type="ECO:0000256" key="1">
    <source>
        <dbReference type="ARBA" id="ARBA00007320"/>
    </source>
</evidence>
<dbReference type="NCBIfam" id="TIGR01071">
    <property type="entry name" value="rplO_bact"/>
    <property type="match status" value="1"/>
</dbReference>
<dbReference type="InterPro" id="IPR030878">
    <property type="entry name" value="Ribosomal_uL15"/>
</dbReference>
<dbReference type="InterPro" id="IPR021131">
    <property type="entry name" value="Ribosomal_uL15/eL18"/>
</dbReference>
<dbReference type="PANTHER" id="PTHR12934:SF11">
    <property type="entry name" value="LARGE RIBOSOMAL SUBUNIT PROTEIN UL15M"/>
    <property type="match status" value="1"/>
</dbReference>
<comment type="caution">
    <text evidence="7">The sequence shown here is derived from an EMBL/GenBank/DDBJ whole genome shotgun (WGS) entry which is preliminary data.</text>
</comment>
<keyword evidence="4" id="KW-0694">RNA-binding</keyword>
<dbReference type="InterPro" id="IPR001196">
    <property type="entry name" value="Ribosomal_uL15_CS"/>
</dbReference>
<evidence type="ECO:0000256" key="3">
    <source>
        <dbReference type="ARBA" id="ARBA00023274"/>
    </source>
</evidence>
<dbReference type="HAMAP" id="MF_01341">
    <property type="entry name" value="Ribosomal_uL15"/>
    <property type="match status" value="1"/>
</dbReference>
<name>A0A2H0X8P3_UNCKA</name>
<sequence>MFLNNLKKIKEKSAKKFGFGYGSGKGGHTTGRGQKGQKARYNINPMFEGGQLPLQRRLPKLHGFKRAFVDRMLSLNLSSLSKIEAEVITPEVLKDAGLIGSIPQRGVKVLGMGEVKSPLKFKGVKFSKVALKKVTDAGGSIS</sequence>
<gene>
    <name evidence="4 7" type="primary">rplO</name>
    <name evidence="7" type="ORF">COT51_03600</name>
</gene>
<protein>
    <recommendedName>
        <fullName evidence="4">Large ribosomal subunit protein uL15</fullName>
    </recommendedName>
</protein>
<dbReference type="GO" id="GO:0003735">
    <property type="term" value="F:structural constituent of ribosome"/>
    <property type="evidence" value="ECO:0007669"/>
    <property type="project" value="InterPro"/>
</dbReference>
<feature type="domain" description="Large ribosomal subunit protein uL15/eL18" evidence="6">
    <location>
        <begin position="81"/>
        <end position="141"/>
    </location>
</feature>